<evidence type="ECO:0000256" key="4">
    <source>
        <dbReference type="ARBA" id="ARBA00022741"/>
    </source>
</evidence>
<dbReference type="GO" id="GO:0000462">
    <property type="term" value="P:maturation of SSU-rRNA from tricistronic rRNA transcript (SSU-rRNA, 5.8S rRNA, LSU-rRNA)"/>
    <property type="evidence" value="ECO:0007669"/>
    <property type="project" value="EnsemblFungi"/>
</dbReference>
<dbReference type="PROSITE" id="PS51192">
    <property type="entry name" value="HELICASE_ATP_BIND_1"/>
    <property type="match status" value="1"/>
</dbReference>
<keyword evidence="21" id="KW-1185">Reference proteome</keyword>
<comment type="function">
    <text evidence="10">ATP-dependent RNA helicase involved in 40S ribosomal subunit biogenesis. Required for the processing and cleavage of 35S pre-rRNA at sites A0, A1, and A2, leading to mature 18S rRNA.</text>
</comment>
<dbReference type="GO" id="GO:0016887">
    <property type="term" value="F:ATP hydrolysis activity"/>
    <property type="evidence" value="ECO:0007669"/>
    <property type="project" value="RHEA"/>
</dbReference>
<dbReference type="InterPro" id="IPR001650">
    <property type="entry name" value="Helicase_C-like"/>
</dbReference>
<dbReference type="OrthoDB" id="10259640at2759"/>
<dbReference type="PROSITE" id="PS51195">
    <property type="entry name" value="Q_MOTIF"/>
    <property type="match status" value="1"/>
</dbReference>
<keyword evidence="6 14" id="KW-0347">Helicase</keyword>
<dbReference type="GO" id="GO:0032040">
    <property type="term" value="C:small-subunit processome"/>
    <property type="evidence" value="ECO:0007669"/>
    <property type="project" value="EnsemblFungi"/>
</dbReference>
<organism evidence="20 21">
    <name type="scientific">Tortispora caseinolytica NRRL Y-17796</name>
    <dbReference type="NCBI Taxonomy" id="767744"/>
    <lineage>
        <taxon>Eukaryota</taxon>
        <taxon>Fungi</taxon>
        <taxon>Dikarya</taxon>
        <taxon>Ascomycota</taxon>
        <taxon>Saccharomycotina</taxon>
        <taxon>Trigonopsidomycetes</taxon>
        <taxon>Trigonopsidales</taxon>
        <taxon>Trigonopsidaceae</taxon>
        <taxon>Tortispora</taxon>
    </lineage>
</organism>
<keyword evidence="9" id="KW-0539">Nucleus</keyword>
<comment type="function">
    <text evidence="15">RNA helicase.</text>
</comment>
<dbReference type="GO" id="GO:1990417">
    <property type="term" value="P:snoRNA release from pre-rRNA"/>
    <property type="evidence" value="ECO:0007669"/>
    <property type="project" value="EnsemblFungi"/>
</dbReference>
<feature type="domain" description="Helicase C-terminal" evidence="18">
    <location>
        <begin position="266"/>
        <end position="436"/>
    </location>
</feature>
<keyword evidence="8 15" id="KW-0694">RNA-binding</keyword>
<comment type="similarity">
    <text evidence="11">Belongs to the DEAD box helicase family. DDX18/HAS1 subfamily.</text>
</comment>
<evidence type="ECO:0000313" key="20">
    <source>
        <dbReference type="EMBL" id="ODV92009.1"/>
    </source>
</evidence>
<dbReference type="FunFam" id="3.40.50.300:FF:000379">
    <property type="entry name" value="RNA helicase"/>
    <property type="match status" value="1"/>
</dbReference>
<evidence type="ECO:0000313" key="21">
    <source>
        <dbReference type="Proteomes" id="UP000095023"/>
    </source>
</evidence>
<feature type="compositionally biased region" description="Acidic residues" evidence="16">
    <location>
        <begin position="23"/>
        <end position="38"/>
    </location>
</feature>
<evidence type="ECO:0000256" key="6">
    <source>
        <dbReference type="ARBA" id="ARBA00022806"/>
    </source>
</evidence>
<dbReference type="InterPro" id="IPR014014">
    <property type="entry name" value="RNA_helicase_DEAD_Q_motif"/>
</dbReference>
<sequence length="508" mass="56569">MPEYEHHEKRRKVENDSVSSSSEGDDSDIDQAVQDESDPLSFNSLNLSKATRQAIQEMGFSKMTPIQAKAIPPLMAGKDVLGAAKTGSGKTLAFLIPAIEILSNLRFKPRNGTGAIVITPTRELALQIFGVARQLLEHSHSQTVGILIGGANRRAEAEKLTKGVNLIIATPGRLLDHLQNTQGFVYKNLKALIIDEADRILEIGFEDEMRQIVKILPSEDRQTMLFSATQTTKVEDLARISLRPGPLYIDVAEEDKDAPDAATVSGLEQGYVVCDSDKRFLLLFSFLKRNLKKKVIVFLSSCNSVKFYAELLNYIDLPVLDLHGKQKQQKRTNTFFEFCNAKQGILVCTDVAARGLDIPAVDWIIQYDPPDDPRDYIHRVGRTARGVSGAGKSLMFLTPSEVGFLRYLKAAKVPLNEYEFPSNKIANVQSQLEKLVASNYYLNQSAKDGYRAYLQAYASHHLKNVYQLDKLDLAKVAKSYGFSVPPKVNISIGTSGKVKGRENYKRKR</sequence>
<dbReference type="PROSITE" id="PS00039">
    <property type="entry name" value="DEAD_ATP_HELICASE"/>
    <property type="match status" value="1"/>
</dbReference>
<gene>
    <name evidence="20" type="ORF">CANCADRAFT_55755</name>
</gene>
<dbReference type="GO" id="GO:0003723">
    <property type="term" value="F:RNA binding"/>
    <property type="evidence" value="ECO:0007669"/>
    <property type="project" value="UniProtKB-UniRule"/>
</dbReference>
<evidence type="ECO:0000256" key="14">
    <source>
        <dbReference type="RuleBase" id="RU000492"/>
    </source>
</evidence>
<dbReference type="SMART" id="SM00490">
    <property type="entry name" value="HELICc"/>
    <property type="match status" value="1"/>
</dbReference>
<dbReference type="PROSITE" id="PS51194">
    <property type="entry name" value="HELICASE_CTER"/>
    <property type="match status" value="1"/>
</dbReference>
<comment type="subcellular location">
    <subcellularLocation>
        <location evidence="1">Nucleus</location>
        <location evidence="1">Nucleolus</location>
    </subcellularLocation>
</comment>
<dbReference type="GO" id="GO:0000463">
    <property type="term" value="P:maturation of LSU-rRNA from tricistronic rRNA transcript (SSU-rRNA, 5.8S rRNA, LSU-rRNA)"/>
    <property type="evidence" value="ECO:0007669"/>
    <property type="project" value="EnsemblFungi"/>
</dbReference>
<dbReference type="InterPro" id="IPR011545">
    <property type="entry name" value="DEAD/DEAH_box_helicase_dom"/>
</dbReference>
<dbReference type="EC" id="3.6.4.13" evidence="15"/>
<dbReference type="InterPro" id="IPR027417">
    <property type="entry name" value="P-loop_NTPase"/>
</dbReference>
<proteinExistence type="inferred from homology"/>
<dbReference type="CDD" id="cd18787">
    <property type="entry name" value="SF2_C_DEAD"/>
    <property type="match status" value="1"/>
</dbReference>
<feature type="compositionally biased region" description="Basic and acidic residues" evidence="16">
    <location>
        <begin position="1"/>
        <end position="15"/>
    </location>
</feature>
<dbReference type="AlphaFoldDB" id="A0A1E4TJV7"/>
<evidence type="ECO:0000256" key="10">
    <source>
        <dbReference type="ARBA" id="ARBA00024310"/>
    </source>
</evidence>
<protein>
    <recommendedName>
        <fullName evidence="15">ATP-dependent RNA helicase</fullName>
        <ecNumber evidence="15">3.6.4.13</ecNumber>
    </recommendedName>
</protein>
<evidence type="ECO:0000256" key="15">
    <source>
        <dbReference type="RuleBase" id="RU365068"/>
    </source>
</evidence>
<dbReference type="SMART" id="SM01178">
    <property type="entry name" value="DUF4217"/>
    <property type="match status" value="1"/>
</dbReference>
<keyword evidence="4 14" id="KW-0547">Nucleotide-binding</keyword>
<reference evidence="21" key="1">
    <citation type="submission" date="2016-02" db="EMBL/GenBank/DDBJ databases">
        <title>Comparative genomics of biotechnologically important yeasts.</title>
        <authorList>
            <consortium name="DOE Joint Genome Institute"/>
            <person name="Riley R."/>
            <person name="Haridas S."/>
            <person name="Wolfe K.H."/>
            <person name="Lopes M.R."/>
            <person name="Hittinger C.T."/>
            <person name="Goker M."/>
            <person name="Salamov A."/>
            <person name="Wisecaver J."/>
            <person name="Long T.M."/>
            <person name="Aerts A.L."/>
            <person name="Barry K."/>
            <person name="Choi C."/>
            <person name="Clum A."/>
            <person name="Coughlan A.Y."/>
            <person name="Deshpande S."/>
            <person name="Douglass A.P."/>
            <person name="Hanson S.J."/>
            <person name="Klenk H.-P."/>
            <person name="Labutti K."/>
            <person name="Lapidus A."/>
            <person name="Lindquist E."/>
            <person name="Lipzen A."/>
            <person name="Meier-Kolthoff J.P."/>
            <person name="Ohm R.A."/>
            <person name="Otillar R.P."/>
            <person name="Pangilinan J."/>
            <person name="Peng Y."/>
            <person name="Rokas A."/>
            <person name="Rosa C.A."/>
            <person name="Scheuner C."/>
            <person name="Sibirny A.A."/>
            <person name="Slot J.C."/>
            <person name="Stielow J.B."/>
            <person name="Sun H."/>
            <person name="Kurtzman C.P."/>
            <person name="Blackwell M."/>
            <person name="Jeffries T.W."/>
            <person name="Grigoriev I.V."/>
        </authorList>
    </citation>
    <scope>NUCLEOTIDE SEQUENCE [LARGE SCALE GENOMIC DNA]</scope>
    <source>
        <strain evidence="21">NRRL Y-17796</strain>
    </source>
</reference>
<evidence type="ECO:0000259" key="17">
    <source>
        <dbReference type="PROSITE" id="PS51192"/>
    </source>
</evidence>
<evidence type="ECO:0000256" key="7">
    <source>
        <dbReference type="ARBA" id="ARBA00022840"/>
    </source>
</evidence>
<dbReference type="SUPFAM" id="SSF52540">
    <property type="entry name" value="P-loop containing nucleoside triphosphate hydrolases"/>
    <property type="match status" value="2"/>
</dbReference>
<keyword evidence="7 14" id="KW-0067">ATP-binding</keyword>
<dbReference type="Pfam" id="PF13959">
    <property type="entry name" value="CTE_SPB4"/>
    <property type="match status" value="1"/>
</dbReference>
<dbReference type="Pfam" id="PF00271">
    <property type="entry name" value="Helicase_C"/>
    <property type="match status" value="1"/>
</dbReference>
<evidence type="ECO:0000256" key="12">
    <source>
        <dbReference type="ARBA" id="ARBA00047984"/>
    </source>
</evidence>
<accession>A0A1E4TJV7</accession>
<dbReference type="PANTHER" id="PTHR24031">
    <property type="entry name" value="RNA HELICASE"/>
    <property type="match status" value="1"/>
</dbReference>
<evidence type="ECO:0000256" key="3">
    <source>
        <dbReference type="ARBA" id="ARBA00022552"/>
    </source>
</evidence>
<feature type="short sequence motif" description="Q motif" evidence="13">
    <location>
        <begin position="40"/>
        <end position="68"/>
    </location>
</feature>
<dbReference type="CDD" id="cd17942">
    <property type="entry name" value="DEADc_DDX18"/>
    <property type="match status" value="1"/>
</dbReference>
<dbReference type="SMART" id="SM00487">
    <property type="entry name" value="DEXDc"/>
    <property type="match status" value="1"/>
</dbReference>
<evidence type="ECO:0000256" key="1">
    <source>
        <dbReference type="ARBA" id="ARBA00004604"/>
    </source>
</evidence>
<dbReference type="InterPro" id="IPR044773">
    <property type="entry name" value="DDX18/Has1_DEADc"/>
</dbReference>
<evidence type="ECO:0000256" key="13">
    <source>
        <dbReference type="PROSITE-ProRule" id="PRU00552"/>
    </source>
</evidence>
<comment type="catalytic activity">
    <reaction evidence="12 15">
        <text>ATP + H2O = ADP + phosphate + H(+)</text>
        <dbReference type="Rhea" id="RHEA:13065"/>
        <dbReference type="ChEBI" id="CHEBI:15377"/>
        <dbReference type="ChEBI" id="CHEBI:15378"/>
        <dbReference type="ChEBI" id="CHEBI:30616"/>
        <dbReference type="ChEBI" id="CHEBI:43474"/>
        <dbReference type="ChEBI" id="CHEBI:456216"/>
        <dbReference type="EC" id="3.6.4.13"/>
    </reaction>
</comment>
<name>A0A1E4TJV7_9ASCO</name>
<dbReference type="InterPro" id="IPR014001">
    <property type="entry name" value="Helicase_ATP-bd"/>
</dbReference>
<feature type="domain" description="DEAD-box RNA helicase Q" evidence="19">
    <location>
        <begin position="40"/>
        <end position="68"/>
    </location>
</feature>
<evidence type="ECO:0000259" key="19">
    <source>
        <dbReference type="PROSITE" id="PS51195"/>
    </source>
</evidence>
<evidence type="ECO:0000256" key="11">
    <source>
        <dbReference type="ARBA" id="ARBA00024357"/>
    </source>
</evidence>
<comment type="domain">
    <text evidence="15">The Q motif is unique to and characteristic of the DEAD box family of RNA helicases and controls ATP binding and hydrolysis.</text>
</comment>
<dbReference type="Pfam" id="PF00270">
    <property type="entry name" value="DEAD"/>
    <property type="match status" value="1"/>
</dbReference>
<dbReference type="InterPro" id="IPR000629">
    <property type="entry name" value="RNA-helicase_DEAD-box_CS"/>
</dbReference>
<dbReference type="GO" id="GO:0003724">
    <property type="term" value="F:RNA helicase activity"/>
    <property type="evidence" value="ECO:0007669"/>
    <property type="project" value="UniProtKB-EC"/>
</dbReference>
<evidence type="ECO:0000256" key="5">
    <source>
        <dbReference type="ARBA" id="ARBA00022801"/>
    </source>
</evidence>
<keyword evidence="2" id="KW-0690">Ribosome biogenesis</keyword>
<dbReference type="Proteomes" id="UP000095023">
    <property type="component" value="Unassembled WGS sequence"/>
</dbReference>
<dbReference type="InterPro" id="IPR025313">
    <property type="entry name" value="SPB4-like_CTE"/>
</dbReference>
<dbReference type="EMBL" id="KV453841">
    <property type="protein sequence ID" value="ODV92009.1"/>
    <property type="molecule type" value="Genomic_DNA"/>
</dbReference>
<dbReference type="GO" id="GO:0030687">
    <property type="term" value="C:preribosome, large subunit precursor"/>
    <property type="evidence" value="ECO:0007669"/>
    <property type="project" value="EnsemblFungi"/>
</dbReference>
<evidence type="ECO:0000256" key="9">
    <source>
        <dbReference type="ARBA" id="ARBA00023242"/>
    </source>
</evidence>
<feature type="region of interest" description="Disordered" evidence="16">
    <location>
        <begin position="1"/>
        <end position="43"/>
    </location>
</feature>
<feature type="domain" description="Helicase ATP-binding" evidence="17">
    <location>
        <begin position="71"/>
        <end position="248"/>
    </location>
</feature>
<keyword evidence="5 14" id="KW-0378">Hydrolase</keyword>
<evidence type="ECO:0000256" key="2">
    <source>
        <dbReference type="ARBA" id="ARBA00022517"/>
    </source>
</evidence>
<dbReference type="GO" id="GO:0005635">
    <property type="term" value="C:nuclear envelope"/>
    <property type="evidence" value="ECO:0007669"/>
    <property type="project" value="EnsemblFungi"/>
</dbReference>
<dbReference type="Gene3D" id="3.40.50.300">
    <property type="entry name" value="P-loop containing nucleotide triphosphate hydrolases"/>
    <property type="match status" value="2"/>
</dbReference>
<dbReference type="GO" id="GO:0005524">
    <property type="term" value="F:ATP binding"/>
    <property type="evidence" value="ECO:0007669"/>
    <property type="project" value="UniProtKB-UniRule"/>
</dbReference>
<keyword evidence="3" id="KW-0698">rRNA processing</keyword>
<evidence type="ECO:0000259" key="18">
    <source>
        <dbReference type="PROSITE" id="PS51194"/>
    </source>
</evidence>
<evidence type="ECO:0000256" key="16">
    <source>
        <dbReference type="SAM" id="MobiDB-lite"/>
    </source>
</evidence>
<evidence type="ECO:0000256" key="8">
    <source>
        <dbReference type="ARBA" id="ARBA00022884"/>
    </source>
</evidence>
<dbReference type="GO" id="GO:0042802">
    <property type="term" value="F:identical protein binding"/>
    <property type="evidence" value="ECO:0007669"/>
    <property type="project" value="EnsemblFungi"/>
</dbReference>